<dbReference type="Pfam" id="PF20936">
    <property type="entry name" value="GCIP_C"/>
    <property type="match status" value="1"/>
</dbReference>
<keyword evidence="6" id="KW-0131">Cell cycle</keyword>
<dbReference type="RefSeq" id="XP_030067313.1">
    <property type="nucleotide sequence ID" value="XM_030211453.1"/>
</dbReference>
<feature type="domain" description="Cyclin-D1-binding protein 1-like C-terminal" evidence="8">
    <location>
        <begin position="204"/>
        <end position="309"/>
    </location>
</feature>
<dbReference type="FunCoup" id="A0A6P7YQR5">
    <property type="interactions" value="2787"/>
</dbReference>
<dbReference type="InParanoid" id="A0A6P7YQR5"/>
<sequence length="347" mass="37857">MDVSLAPAGRPSGEVVLVLQNLVQTLRSLLGRIREEEARESNEVFNQQHFWDTLGQTFKAISQEATKLSLAFSKPPLPLVEDCQKLSEALQNAVLAAAAMYCRLPKNQGMTLRKSIRDAIAEVVDGTVQLTEVILSTPLQSLSQEQLMTTGGVWEACEQVSRLPRDNWAAVLLVITAYLAVVKDALEEMEQARADNMNPFNDILEDDELGAPGNQDTYWSEADQQLLAPCLGLMKASKACLKKVIAAVKTYGKADTPEHVAQLDDLADITNEVSPSVDELASSMYPPMNHLAVRFNAAKLASVLKKVLEISASNHSCLASEAGWIQFLSGAVDHNMNKIKGLTQNAL</sequence>
<dbReference type="Proteomes" id="UP000515156">
    <property type="component" value="Chromosome 8"/>
</dbReference>
<dbReference type="FunFam" id="1.20.1420.10:FF:000008">
    <property type="entry name" value="Cyclin-D1-binding protein 1 homolog"/>
    <property type="match status" value="1"/>
</dbReference>
<keyword evidence="4" id="KW-0963">Cytoplasm</keyword>
<accession>A0A6P7YQR5</accession>
<protein>
    <submittedName>
        <fullName evidence="10">Cyclin-D1-binding protein 1 homolog</fullName>
    </submittedName>
</protein>
<evidence type="ECO:0000259" key="8">
    <source>
        <dbReference type="Pfam" id="PF20936"/>
    </source>
</evidence>
<dbReference type="AlphaFoldDB" id="A0A6P7YQR5"/>
<proteinExistence type="inferred from homology"/>
<comment type="subcellular location">
    <subcellularLocation>
        <location evidence="2">Cytoplasm</location>
    </subcellularLocation>
    <subcellularLocation>
        <location evidence="1">Nucleus</location>
    </subcellularLocation>
</comment>
<evidence type="ECO:0000256" key="5">
    <source>
        <dbReference type="ARBA" id="ARBA00023242"/>
    </source>
</evidence>
<dbReference type="KEGG" id="muo:115475599"/>
<keyword evidence="5" id="KW-0539">Nucleus</keyword>
<dbReference type="GeneID" id="115475599"/>
<reference evidence="10" key="1">
    <citation type="submission" date="2025-08" db="UniProtKB">
        <authorList>
            <consortium name="RefSeq"/>
        </authorList>
    </citation>
    <scope>IDENTIFICATION</scope>
</reference>
<dbReference type="InterPro" id="IPR049317">
    <property type="entry name" value="GCIP-like_N"/>
</dbReference>
<dbReference type="Gene3D" id="1.20.1410.10">
    <property type="entry name" value="I/LWEQ domain"/>
    <property type="match status" value="1"/>
</dbReference>
<evidence type="ECO:0000259" key="7">
    <source>
        <dbReference type="Pfam" id="PF13324"/>
    </source>
</evidence>
<keyword evidence="9" id="KW-1185">Reference proteome</keyword>
<dbReference type="GO" id="GO:0005634">
    <property type="term" value="C:nucleus"/>
    <property type="evidence" value="ECO:0007669"/>
    <property type="project" value="UniProtKB-SubCell"/>
</dbReference>
<dbReference type="PANTHER" id="PTHR15492">
    <property type="entry name" value="CYCLIN D1-BINDING PROTEIN 1"/>
    <property type="match status" value="1"/>
</dbReference>
<comment type="similarity">
    <text evidence="3">Belongs to the CCNDBP1 family.</text>
</comment>
<dbReference type="InterPro" id="IPR049318">
    <property type="entry name" value="GCIP_C"/>
</dbReference>
<dbReference type="OrthoDB" id="41588at2759"/>
<name>A0A6P7YQR5_9AMPH</name>
<gene>
    <name evidence="10" type="primary">LOC115475599</name>
</gene>
<evidence type="ECO:0000256" key="3">
    <source>
        <dbReference type="ARBA" id="ARBA00008940"/>
    </source>
</evidence>
<dbReference type="Pfam" id="PF13324">
    <property type="entry name" value="GCIP_N"/>
    <property type="match status" value="1"/>
</dbReference>
<feature type="domain" description="Cyclin-D1-binding protein 1-like N-terminal" evidence="7">
    <location>
        <begin position="54"/>
        <end position="194"/>
    </location>
</feature>
<dbReference type="InterPro" id="IPR026907">
    <property type="entry name" value="GCIP-like"/>
</dbReference>
<dbReference type="Gene3D" id="1.20.1420.10">
    <property type="entry name" value="Talin, central domain"/>
    <property type="match status" value="1"/>
</dbReference>
<organism evidence="9 10">
    <name type="scientific">Microcaecilia unicolor</name>
    <dbReference type="NCBI Taxonomy" id="1415580"/>
    <lineage>
        <taxon>Eukaryota</taxon>
        <taxon>Metazoa</taxon>
        <taxon>Chordata</taxon>
        <taxon>Craniata</taxon>
        <taxon>Vertebrata</taxon>
        <taxon>Euteleostomi</taxon>
        <taxon>Amphibia</taxon>
        <taxon>Gymnophiona</taxon>
        <taxon>Siphonopidae</taxon>
        <taxon>Microcaecilia</taxon>
    </lineage>
</organism>
<evidence type="ECO:0000313" key="10">
    <source>
        <dbReference type="RefSeq" id="XP_030067313.1"/>
    </source>
</evidence>
<evidence type="ECO:0000256" key="2">
    <source>
        <dbReference type="ARBA" id="ARBA00004496"/>
    </source>
</evidence>
<evidence type="ECO:0000256" key="1">
    <source>
        <dbReference type="ARBA" id="ARBA00004123"/>
    </source>
</evidence>
<evidence type="ECO:0000256" key="6">
    <source>
        <dbReference type="ARBA" id="ARBA00023306"/>
    </source>
</evidence>
<dbReference type="FunFam" id="1.20.1410.10:FF:000005">
    <property type="entry name" value="cyclin-D1-binding protein 1"/>
    <property type="match status" value="1"/>
</dbReference>
<evidence type="ECO:0000313" key="9">
    <source>
        <dbReference type="Proteomes" id="UP000515156"/>
    </source>
</evidence>
<dbReference type="PANTHER" id="PTHR15492:SF1">
    <property type="entry name" value="CYCLIN-D1-BINDING PROTEIN 1"/>
    <property type="match status" value="1"/>
</dbReference>
<dbReference type="GO" id="GO:0005737">
    <property type="term" value="C:cytoplasm"/>
    <property type="evidence" value="ECO:0007669"/>
    <property type="project" value="UniProtKB-SubCell"/>
</dbReference>
<evidence type="ECO:0000256" key="4">
    <source>
        <dbReference type="ARBA" id="ARBA00022490"/>
    </source>
</evidence>